<keyword evidence="4" id="KW-1185">Reference proteome</keyword>
<evidence type="ECO:0000313" key="3">
    <source>
        <dbReference type="EMBL" id="PON71904.1"/>
    </source>
</evidence>
<dbReference type="Proteomes" id="UP000237000">
    <property type="component" value="Unassembled WGS sequence"/>
</dbReference>
<feature type="transmembrane region" description="Helical" evidence="2">
    <location>
        <begin position="48"/>
        <end position="68"/>
    </location>
</feature>
<feature type="region of interest" description="Disordered" evidence="1">
    <location>
        <begin position="337"/>
        <end position="361"/>
    </location>
</feature>
<keyword evidence="2" id="KW-0812">Transmembrane</keyword>
<feature type="compositionally biased region" description="Basic and acidic residues" evidence="1">
    <location>
        <begin position="201"/>
        <end position="224"/>
    </location>
</feature>
<evidence type="ECO:0000313" key="4">
    <source>
        <dbReference type="Proteomes" id="UP000237000"/>
    </source>
</evidence>
<dbReference type="AlphaFoldDB" id="A0A2P5DF50"/>
<proteinExistence type="predicted"/>
<keyword evidence="2" id="KW-1133">Transmembrane helix</keyword>
<reference evidence="4" key="1">
    <citation type="submission" date="2016-06" db="EMBL/GenBank/DDBJ databases">
        <title>Parallel loss of symbiosis genes in relatives of nitrogen-fixing non-legume Parasponia.</title>
        <authorList>
            <person name="Van Velzen R."/>
            <person name="Holmer R."/>
            <person name="Bu F."/>
            <person name="Rutten L."/>
            <person name="Van Zeijl A."/>
            <person name="Liu W."/>
            <person name="Santuari L."/>
            <person name="Cao Q."/>
            <person name="Sharma T."/>
            <person name="Shen D."/>
            <person name="Roswanjaya Y."/>
            <person name="Wardhani T."/>
            <person name="Kalhor M.S."/>
            <person name="Jansen J."/>
            <person name="Van den Hoogen J."/>
            <person name="Gungor B."/>
            <person name="Hartog M."/>
            <person name="Hontelez J."/>
            <person name="Verver J."/>
            <person name="Yang W.-C."/>
            <person name="Schijlen E."/>
            <person name="Repin R."/>
            <person name="Schilthuizen M."/>
            <person name="Schranz E."/>
            <person name="Heidstra R."/>
            <person name="Miyata K."/>
            <person name="Fedorova E."/>
            <person name="Kohlen W."/>
            <person name="Bisseling T."/>
            <person name="Smit S."/>
            <person name="Geurts R."/>
        </authorList>
    </citation>
    <scope>NUCLEOTIDE SEQUENCE [LARGE SCALE GENOMIC DNA]</scope>
    <source>
        <strain evidence="4">cv. RG33-2</strain>
    </source>
</reference>
<dbReference type="EMBL" id="JXTC01000274">
    <property type="protein sequence ID" value="PON71904.1"/>
    <property type="molecule type" value="Genomic_DNA"/>
</dbReference>
<keyword evidence="2" id="KW-0472">Membrane</keyword>
<sequence>MQMRVIYDREHLSAPPEGWMGSYQRYFTVGLHFPFHSLIRACLIDWEIAFGKLSLNVLWMLVGFFVLWRKARLRDLSVPVSFYSLDGRLEKRQCSIVSEDELFNLKTVLVMDTKEHHLKGLLASSMLAFVRWHPYLVSNPILRRHSPTQIVHPLVNKVIPEVEESLVVICETLILQLPSSNTASPRGVGLVRSDGEQWTKKKSDHHWSWPQDQEERLPVEDRPVVPESSAVSTPRVSPLRVMPPLQPRPRTPLLLERQCPCLSFTKGFSASTSSANHLGQVLPSAFRESDEPSLYRGLSIGLDVARQDGAHLISGGKCSFSSLWFLKNAKGLQKEVEDARDNALDEKKKADEEMSKAKETEGQLGKDLECLQAETVADIAQAHGDARQILRTRKSSRIYAFEASMTITSKSRPATGVEPPEDENSEAAKDTVGGGIR</sequence>
<evidence type="ECO:0000256" key="2">
    <source>
        <dbReference type="SAM" id="Phobius"/>
    </source>
</evidence>
<gene>
    <name evidence="3" type="ORF">TorRG33x02_253250</name>
</gene>
<evidence type="ECO:0000256" key="1">
    <source>
        <dbReference type="SAM" id="MobiDB-lite"/>
    </source>
</evidence>
<protein>
    <submittedName>
        <fullName evidence="3">Uncharacterized protein</fullName>
    </submittedName>
</protein>
<feature type="region of interest" description="Disordered" evidence="1">
    <location>
        <begin position="409"/>
        <end position="437"/>
    </location>
</feature>
<name>A0A2P5DF50_TREOI</name>
<dbReference type="InParanoid" id="A0A2P5DF50"/>
<organism evidence="3 4">
    <name type="scientific">Trema orientale</name>
    <name type="common">Charcoal tree</name>
    <name type="synonym">Celtis orientalis</name>
    <dbReference type="NCBI Taxonomy" id="63057"/>
    <lineage>
        <taxon>Eukaryota</taxon>
        <taxon>Viridiplantae</taxon>
        <taxon>Streptophyta</taxon>
        <taxon>Embryophyta</taxon>
        <taxon>Tracheophyta</taxon>
        <taxon>Spermatophyta</taxon>
        <taxon>Magnoliopsida</taxon>
        <taxon>eudicotyledons</taxon>
        <taxon>Gunneridae</taxon>
        <taxon>Pentapetalae</taxon>
        <taxon>rosids</taxon>
        <taxon>fabids</taxon>
        <taxon>Rosales</taxon>
        <taxon>Cannabaceae</taxon>
        <taxon>Trema</taxon>
    </lineage>
</organism>
<feature type="region of interest" description="Disordered" evidence="1">
    <location>
        <begin position="201"/>
        <end position="249"/>
    </location>
</feature>
<comment type="caution">
    <text evidence="3">The sequence shown here is derived from an EMBL/GenBank/DDBJ whole genome shotgun (WGS) entry which is preliminary data.</text>
</comment>
<accession>A0A2P5DF50</accession>